<dbReference type="Pfam" id="PF14610">
    <property type="entry name" value="Psg1"/>
    <property type="match status" value="1"/>
</dbReference>
<keyword evidence="2" id="KW-0472">Membrane</keyword>
<evidence type="ECO:0000313" key="4">
    <source>
        <dbReference type="EMBL" id="KAK4177720.1"/>
    </source>
</evidence>
<proteinExistence type="predicted"/>
<evidence type="ECO:0000256" key="1">
    <source>
        <dbReference type="SAM" id="MobiDB-lite"/>
    </source>
</evidence>
<keyword evidence="2" id="KW-1133">Transmembrane helix</keyword>
<comment type="caution">
    <text evidence="4">The sequence shown here is derived from an EMBL/GenBank/DDBJ whole genome shotgun (WGS) entry which is preliminary data.</text>
</comment>
<gene>
    <name evidence="4" type="ORF">QBC36DRAFT_299949</name>
</gene>
<accession>A0AAN6W9G3</accession>
<keyword evidence="5" id="KW-1185">Reference proteome</keyword>
<evidence type="ECO:0000313" key="5">
    <source>
        <dbReference type="Proteomes" id="UP001302321"/>
    </source>
</evidence>
<sequence length="312" mass="34359">MVAFSLIRSAVWLAVLGAASALPGPENLNSLAPRQPIDADLVPPTNNDASPAVPAPSPTTDNTKIAGHEFAVCHNLDGDYKPFCLPKHNETFNPGVLKYITWDPAFFSKGHTHEKANHTVKIIGFYLTPESDTHQAFDSGEISCAWGFYQWSITQDLINANPLWNEKPGNKAKHFKQNTPTTITLRMAALPEDGSPAEWHQGPTVQIVKPKKYPNKSDGKKHPADDQVLYIALPTVSIFLMAIVVSTLCCNRGVRRIDLGNVMSRNRRSERGTVGRNRRERGHYSRVNERDMELGRGVGEGSSSGLGVRKVD</sequence>
<dbReference type="Proteomes" id="UP001302321">
    <property type="component" value="Unassembled WGS sequence"/>
</dbReference>
<feature type="region of interest" description="Disordered" evidence="1">
    <location>
        <begin position="32"/>
        <end position="61"/>
    </location>
</feature>
<name>A0AAN6W9G3_9PEZI</name>
<dbReference type="AlphaFoldDB" id="A0AAN6W9G3"/>
<keyword evidence="3" id="KW-0732">Signal</keyword>
<feature type="compositionally biased region" description="Basic and acidic residues" evidence="1">
    <location>
        <begin position="282"/>
        <end position="294"/>
    </location>
</feature>
<keyword evidence="2" id="KW-0812">Transmembrane</keyword>
<dbReference type="EMBL" id="MU866156">
    <property type="protein sequence ID" value="KAK4177720.1"/>
    <property type="molecule type" value="Genomic_DNA"/>
</dbReference>
<evidence type="ECO:0000256" key="3">
    <source>
        <dbReference type="SAM" id="SignalP"/>
    </source>
</evidence>
<evidence type="ECO:0000256" key="2">
    <source>
        <dbReference type="SAM" id="Phobius"/>
    </source>
</evidence>
<feature type="transmembrane region" description="Helical" evidence="2">
    <location>
        <begin position="228"/>
        <end position="250"/>
    </location>
</feature>
<protein>
    <submittedName>
        <fullName evidence="4">Uncharacterized protein</fullName>
    </submittedName>
</protein>
<dbReference type="InterPro" id="IPR028000">
    <property type="entry name" value="Pma1"/>
</dbReference>
<feature type="signal peptide" evidence="3">
    <location>
        <begin position="1"/>
        <end position="21"/>
    </location>
</feature>
<feature type="chain" id="PRO_5043028659" evidence="3">
    <location>
        <begin position="22"/>
        <end position="312"/>
    </location>
</feature>
<organism evidence="4 5">
    <name type="scientific">Triangularia setosa</name>
    <dbReference type="NCBI Taxonomy" id="2587417"/>
    <lineage>
        <taxon>Eukaryota</taxon>
        <taxon>Fungi</taxon>
        <taxon>Dikarya</taxon>
        <taxon>Ascomycota</taxon>
        <taxon>Pezizomycotina</taxon>
        <taxon>Sordariomycetes</taxon>
        <taxon>Sordariomycetidae</taxon>
        <taxon>Sordariales</taxon>
        <taxon>Podosporaceae</taxon>
        <taxon>Triangularia</taxon>
    </lineage>
</organism>
<feature type="region of interest" description="Disordered" evidence="1">
    <location>
        <begin position="267"/>
        <end position="312"/>
    </location>
</feature>
<reference evidence="4" key="2">
    <citation type="submission" date="2023-05" db="EMBL/GenBank/DDBJ databases">
        <authorList>
            <consortium name="Lawrence Berkeley National Laboratory"/>
            <person name="Steindorff A."/>
            <person name="Hensen N."/>
            <person name="Bonometti L."/>
            <person name="Westerberg I."/>
            <person name="Brannstrom I.O."/>
            <person name="Guillou S."/>
            <person name="Cros-Aarteil S."/>
            <person name="Calhoun S."/>
            <person name="Haridas S."/>
            <person name="Kuo A."/>
            <person name="Mondo S."/>
            <person name="Pangilinan J."/>
            <person name="Riley R."/>
            <person name="Labutti K."/>
            <person name="Andreopoulos B."/>
            <person name="Lipzen A."/>
            <person name="Chen C."/>
            <person name="Yanf M."/>
            <person name="Daum C."/>
            <person name="Ng V."/>
            <person name="Clum A."/>
            <person name="Ohm R."/>
            <person name="Martin F."/>
            <person name="Silar P."/>
            <person name="Natvig D."/>
            <person name="Lalanne C."/>
            <person name="Gautier V."/>
            <person name="Ament-Velasquez S.L."/>
            <person name="Kruys A."/>
            <person name="Hutchinson M.I."/>
            <person name="Powell A.J."/>
            <person name="Barry K."/>
            <person name="Miller A.N."/>
            <person name="Grigoriev I.V."/>
            <person name="Debuchy R."/>
            <person name="Gladieux P."/>
            <person name="Thoren M.H."/>
            <person name="Johannesson H."/>
        </authorList>
    </citation>
    <scope>NUCLEOTIDE SEQUENCE</scope>
    <source>
        <strain evidence="4">CBS 892.96</strain>
    </source>
</reference>
<reference evidence="4" key="1">
    <citation type="journal article" date="2023" name="Mol. Phylogenet. Evol.">
        <title>Genome-scale phylogeny and comparative genomics of the fungal order Sordariales.</title>
        <authorList>
            <person name="Hensen N."/>
            <person name="Bonometti L."/>
            <person name="Westerberg I."/>
            <person name="Brannstrom I.O."/>
            <person name="Guillou S."/>
            <person name="Cros-Aarteil S."/>
            <person name="Calhoun S."/>
            <person name="Haridas S."/>
            <person name="Kuo A."/>
            <person name="Mondo S."/>
            <person name="Pangilinan J."/>
            <person name="Riley R."/>
            <person name="LaButti K."/>
            <person name="Andreopoulos B."/>
            <person name="Lipzen A."/>
            <person name="Chen C."/>
            <person name="Yan M."/>
            <person name="Daum C."/>
            <person name="Ng V."/>
            <person name="Clum A."/>
            <person name="Steindorff A."/>
            <person name="Ohm R.A."/>
            <person name="Martin F."/>
            <person name="Silar P."/>
            <person name="Natvig D.O."/>
            <person name="Lalanne C."/>
            <person name="Gautier V."/>
            <person name="Ament-Velasquez S.L."/>
            <person name="Kruys A."/>
            <person name="Hutchinson M.I."/>
            <person name="Powell A.J."/>
            <person name="Barry K."/>
            <person name="Miller A.N."/>
            <person name="Grigoriev I.V."/>
            <person name="Debuchy R."/>
            <person name="Gladieux P."/>
            <person name="Hiltunen Thoren M."/>
            <person name="Johannesson H."/>
        </authorList>
    </citation>
    <scope>NUCLEOTIDE SEQUENCE</scope>
    <source>
        <strain evidence="4">CBS 892.96</strain>
    </source>
</reference>